<keyword evidence="2" id="KW-1185">Reference proteome</keyword>
<reference evidence="1 2" key="1">
    <citation type="submission" date="2020-01" db="EMBL/GenBank/DDBJ databases">
        <title>Bacteria diversity of Porities sp.</title>
        <authorList>
            <person name="Wang G."/>
        </authorList>
    </citation>
    <scope>NUCLEOTIDE SEQUENCE [LARGE SCALE GENOMIC DNA]</scope>
    <source>
        <strain evidence="1 2">R33</strain>
    </source>
</reference>
<dbReference type="AlphaFoldDB" id="A0A6L9E8X7"/>
<evidence type="ECO:0000313" key="1">
    <source>
        <dbReference type="EMBL" id="NAS10919.1"/>
    </source>
</evidence>
<organism evidence="1 2">
    <name type="scientific">Poritiphilus flavus</name>
    <dbReference type="NCBI Taxonomy" id="2697053"/>
    <lineage>
        <taxon>Bacteria</taxon>
        <taxon>Pseudomonadati</taxon>
        <taxon>Bacteroidota</taxon>
        <taxon>Flavobacteriia</taxon>
        <taxon>Flavobacteriales</taxon>
        <taxon>Flavobacteriaceae</taxon>
        <taxon>Poritiphilus</taxon>
    </lineage>
</organism>
<sequence length="133" mass="14796">MLILLLVLAAPLVSCSLDDDGVNFNFVALQIVSAELPESFVQNQTYEISVTYVRPNGCTFFEGFDISESDTTVRNVVAVGSELQDTACTQEAEEVEATFNFIVLHSEDYIFRFWTGEDADGEPEFIEIEVPVL</sequence>
<proteinExistence type="predicted"/>
<protein>
    <submittedName>
        <fullName evidence="1">Uncharacterized protein</fullName>
    </submittedName>
</protein>
<dbReference type="Proteomes" id="UP000475249">
    <property type="component" value="Unassembled WGS sequence"/>
</dbReference>
<accession>A0A6L9E8X7</accession>
<evidence type="ECO:0000313" key="2">
    <source>
        <dbReference type="Proteomes" id="UP000475249"/>
    </source>
</evidence>
<name>A0A6L9E8X7_9FLAO</name>
<gene>
    <name evidence="1" type="ORF">GTQ38_02825</name>
</gene>
<dbReference type="EMBL" id="WXYO01000001">
    <property type="protein sequence ID" value="NAS10919.1"/>
    <property type="molecule type" value="Genomic_DNA"/>
</dbReference>
<comment type="caution">
    <text evidence="1">The sequence shown here is derived from an EMBL/GenBank/DDBJ whole genome shotgun (WGS) entry which is preliminary data.</text>
</comment>